<accession>A0A497XS24</accession>
<dbReference type="RefSeq" id="WP_121011545.1">
    <property type="nucleotide sequence ID" value="NZ_RCCJ01000001.1"/>
</dbReference>
<gene>
    <name evidence="2" type="ORF">BCF55_1249</name>
</gene>
<keyword evidence="1" id="KW-0472">Membrane</keyword>
<organism evidence="2 3">
    <name type="scientific">Hydrogenivirga caldilitoris</name>
    <dbReference type="NCBI Taxonomy" id="246264"/>
    <lineage>
        <taxon>Bacteria</taxon>
        <taxon>Pseudomonadati</taxon>
        <taxon>Aquificota</taxon>
        <taxon>Aquificia</taxon>
        <taxon>Aquificales</taxon>
        <taxon>Aquificaceae</taxon>
        <taxon>Hydrogenivirga</taxon>
    </lineage>
</organism>
<reference evidence="2 3" key="1">
    <citation type="submission" date="2018-10" db="EMBL/GenBank/DDBJ databases">
        <title>Genomic Encyclopedia of Archaeal and Bacterial Type Strains, Phase II (KMG-II): from individual species to whole genera.</title>
        <authorList>
            <person name="Goeker M."/>
        </authorList>
    </citation>
    <scope>NUCLEOTIDE SEQUENCE [LARGE SCALE GENOMIC DNA]</scope>
    <source>
        <strain evidence="2 3">DSM 16510</strain>
    </source>
</reference>
<sequence length="151" mass="17575">MKREERTEYIGKTWNILNLIWFAMFFSVLGYTVLGLFLKGYVGFEFGEESLNRLRTLFYLLSIGTITYSVYARRSYLRRAGKEKKLEKALEVYRIAVIVSLAISEFIGIFGFLLLVLGDRFYGFPLLITSGLTMLYHRPKRSEILSLQSLK</sequence>
<keyword evidence="1" id="KW-0812">Transmembrane</keyword>
<feature type="transmembrane region" description="Helical" evidence="1">
    <location>
        <begin position="20"/>
        <end position="42"/>
    </location>
</feature>
<dbReference type="AlphaFoldDB" id="A0A497XS24"/>
<dbReference type="EMBL" id="RCCJ01000001">
    <property type="protein sequence ID" value="RLJ70960.1"/>
    <property type="molecule type" value="Genomic_DNA"/>
</dbReference>
<evidence type="ECO:0000256" key="1">
    <source>
        <dbReference type="SAM" id="Phobius"/>
    </source>
</evidence>
<evidence type="ECO:0000313" key="2">
    <source>
        <dbReference type="EMBL" id="RLJ70960.1"/>
    </source>
</evidence>
<comment type="caution">
    <text evidence="2">The sequence shown here is derived from an EMBL/GenBank/DDBJ whole genome shotgun (WGS) entry which is preliminary data.</text>
</comment>
<feature type="transmembrane region" description="Helical" evidence="1">
    <location>
        <begin position="54"/>
        <end position="71"/>
    </location>
</feature>
<keyword evidence="3" id="KW-1185">Reference proteome</keyword>
<protein>
    <submittedName>
        <fullName evidence="2">Uncharacterized protein</fullName>
    </submittedName>
</protein>
<dbReference type="Proteomes" id="UP000267841">
    <property type="component" value="Unassembled WGS sequence"/>
</dbReference>
<feature type="transmembrane region" description="Helical" evidence="1">
    <location>
        <begin position="92"/>
        <end position="115"/>
    </location>
</feature>
<proteinExistence type="predicted"/>
<evidence type="ECO:0000313" key="3">
    <source>
        <dbReference type="Proteomes" id="UP000267841"/>
    </source>
</evidence>
<keyword evidence="1" id="KW-1133">Transmembrane helix</keyword>
<dbReference type="OrthoDB" id="9839111at2"/>
<name>A0A497XS24_9AQUI</name>